<dbReference type="GO" id="GO:0004930">
    <property type="term" value="F:G protein-coupled receptor activity"/>
    <property type="evidence" value="ECO:0007669"/>
    <property type="project" value="UniProtKB-KW"/>
</dbReference>
<evidence type="ECO:0000256" key="5">
    <source>
        <dbReference type="ARBA" id="ARBA00023040"/>
    </source>
</evidence>
<evidence type="ECO:0000313" key="15">
    <source>
        <dbReference type="RefSeq" id="XP_054839978.1"/>
    </source>
</evidence>
<keyword evidence="3 10" id="KW-0812">Transmembrane</keyword>
<evidence type="ECO:0000256" key="7">
    <source>
        <dbReference type="ARBA" id="ARBA00023170"/>
    </source>
</evidence>
<keyword evidence="6 12" id="KW-0472">Membrane</keyword>
<evidence type="ECO:0000256" key="10">
    <source>
        <dbReference type="RuleBase" id="RU000688"/>
    </source>
</evidence>
<evidence type="ECO:0000256" key="3">
    <source>
        <dbReference type="ARBA" id="ARBA00022692"/>
    </source>
</evidence>
<evidence type="ECO:0000256" key="9">
    <source>
        <dbReference type="ARBA" id="ARBA00023224"/>
    </source>
</evidence>
<organism evidence="14 15">
    <name type="scientific">Eublepharis macularius</name>
    <name type="common">Leopard gecko</name>
    <name type="synonym">Cyrtodactylus macularius</name>
    <dbReference type="NCBI Taxonomy" id="481883"/>
    <lineage>
        <taxon>Eukaryota</taxon>
        <taxon>Metazoa</taxon>
        <taxon>Chordata</taxon>
        <taxon>Craniata</taxon>
        <taxon>Vertebrata</taxon>
        <taxon>Euteleostomi</taxon>
        <taxon>Lepidosauria</taxon>
        <taxon>Squamata</taxon>
        <taxon>Bifurcata</taxon>
        <taxon>Gekkota</taxon>
        <taxon>Eublepharidae</taxon>
        <taxon>Eublepharinae</taxon>
        <taxon>Eublepharis</taxon>
    </lineage>
</organism>
<feature type="transmembrane region" description="Helical" evidence="12">
    <location>
        <begin position="88"/>
        <end position="108"/>
    </location>
</feature>
<reference evidence="15" key="1">
    <citation type="submission" date="2025-08" db="UniProtKB">
        <authorList>
            <consortium name="RefSeq"/>
        </authorList>
    </citation>
    <scope>IDENTIFICATION</scope>
    <source>
        <tissue evidence="15">Blood</tissue>
    </source>
</reference>
<dbReference type="PANTHER" id="PTHR24232">
    <property type="entry name" value="G-PROTEIN COUPLED RECEPTOR"/>
    <property type="match status" value="1"/>
</dbReference>
<dbReference type="Pfam" id="PF00001">
    <property type="entry name" value="7tm_1"/>
    <property type="match status" value="1"/>
</dbReference>
<dbReference type="GO" id="GO:0035025">
    <property type="term" value="P:positive regulation of Rho protein signal transduction"/>
    <property type="evidence" value="ECO:0007669"/>
    <property type="project" value="TreeGrafter"/>
</dbReference>
<accession>A0AA97JKL6</accession>
<keyword evidence="14" id="KW-1185">Reference proteome</keyword>
<feature type="domain" description="G-protein coupled receptors family 1 profile" evidence="13">
    <location>
        <begin position="32"/>
        <end position="277"/>
    </location>
</feature>
<dbReference type="GO" id="GO:0007200">
    <property type="term" value="P:phospholipase C-activating G protein-coupled receptor signaling pathway"/>
    <property type="evidence" value="ECO:0007669"/>
    <property type="project" value="TreeGrafter"/>
</dbReference>
<dbReference type="Proteomes" id="UP001190640">
    <property type="component" value="Chromosome 6"/>
</dbReference>
<feature type="transmembrane region" description="Helical" evidence="12">
    <location>
        <begin position="52"/>
        <end position="76"/>
    </location>
</feature>
<keyword evidence="5 10" id="KW-0297">G-protein coupled receptor</keyword>
<keyword evidence="2" id="KW-1003">Cell membrane</keyword>
<evidence type="ECO:0000313" key="14">
    <source>
        <dbReference type="Proteomes" id="UP001190640"/>
    </source>
</evidence>
<evidence type="ECO:0000256" key="4">
    <source>
        <dbReference type="ARBA" id="ARBA00022989"/>
    </source>
</evidence>
<proteinExistence type="inferred from homology"/>
<comment type="subcellular location">
    <subcellularLocation>
        <location evidence="1">Cell membrane</location>
        <topology evidence="1">Multi-pass membrane protein</topology>
    </subcellularLocation>
</comment>
<dbReference type="InterPro" id="IPR000276">
    <property type="entry name" value="GPCR_Rhodpsn"/>
</dbReference>
<evidence type="ECO:0000256" key="8">
    <source>
        <dbReference type="ARBA" id="ARBA00023180"/>
    </source>
</evidence>
<sequence>MMNCRNNTELDRNIVTFELILYIPLFFLGVLFNTVALWVFYYRLSRWTESRFYMISLAMADYATVFTLPFIVVFHYQGRHEDVFCRVIESINFINIPISIYTITFIAVDRYIAIKHPLKAKVLRSPQKAAINCLFLWLCSLAWIITFLSLSPENKQNYCFYRQTERKNTYFLLVTVVFSLIPMVILTFCSTQIIRCLKEKQNASLQEKKLTRKAICIVAVNMGTFIICFLPFHSTLLVAFVIDAAGNGCWLYQALSKTIHVTSCIQNLNCCLDAVCYYFVAKEFQEAIPFKSKQSNSNASQDSQLPSKHGKIISGCMQPDC</sequence>
<evidence type="ECO:0000256" key="1">
    <source>
        <dbReference type="ARBA" id="ARBA00004651"/>
    </source>
</evidence>
<dbReference type="GeneID" id="129332768"/>
<dbReference type="FunFam" id="1.20.1070.10:FF:000142">
    <property type="entry name" value="G protein-coupled receptor 55"/>
    <property type="match status" value="1"/>
</dbReference>
<keyword evidence="7 10" id="KW-0675">Receptor</keyword>
<evidence type="ECO:0000256" key="6">
    <source>
        <dbReference type="ARBA" id="ARBA00023136"/>
    </source>
</evidence>
<name>A0AA97JKL6_EUBMA</name>
<dbReference type="PROSITE" id="PS00237">
    <property type="entry name" value="G_PROTEIN_RECEP_F1_1"/>
    <property type="match status" value="1"/>
</dbReference>
<protein>
    <submittedName>
        <fullName evidence="15">G-protein coupled receptor 35-like</fullName>
    </submittedName>
</protein>
<evidence type="ECO:0000259" key="13">
    <source>
        <dbReference type="PROSITE" id="PS50262"/>
    </source>
</evidence>
<feature type="transmembrane region" description="Helical" evidence="12">
    <location>
        <begin position="215"/>
        <end position="242"/>
    </location>
</feature>
<dbReference type="SUPFAM" id="SSF81321">
    <property type="entry name" value="Family A G protein-coupled receptor-like"/>
    <property type="match status" value="1"/>
</dbReference>
<dbReference type="PROSITE" id="PS50262">
    <property type="entry name" value="G_PROTEIN_RECEP_F1_2"/>
    <property type="match status" value="1"/>
</dbReference>
<dbReference type="KEGG" id="emc:129332768"/>
<dbReference type="InterPro" id="IPR017452">
    <property type="entry name" value="GPCR_Rhodpsn_7TM"/>
</dbReference>
<dbReference type="GO" id="GO:0005886">
    <property type="term" value="C:plasma membrane"/>
    <property type="evidence" value="ECO:0007669"/>
    <property type="project" value="UniProtKB-SubCell"/>
</dbReference>
<feature type="transmembrane region" description="Helical" evidence="12">
    <location>
        <begin position="20"/>
        <end position="40"/>
    </location>
</feature>
<keyword evidence="4 12" id="KW-1133">Transmembrane helix</keyword>
<dbReference type="PRINTS" id="PR00237">
    <property type="entry name" value="GPCRRHODOPSN"/>
</dbReference>
<feature type="region of interest" description="Disordered" evidence="11">
    <location>
        <begin position="294"/>
        <end position="321"/>
    </location>
</feature>
<gene>
    <name evidence="15" type="primary">LOC129332768</name>
</gene>
<feature type="transmembrane region" description="Helical" evidence="12">
    <location>
        <begin position="129"/>
        <end position="150"/>
    </location>
</feature>
<dbReference type="RefSeq" id="XP_054839978.1">
    <property type="nucleotide sequence ID" value="XM_054984003.1"/>
</dbReference>
<feature type="compositionally biased region" description="Polar residues" evidence="11">
    <location>
        <begin position="294"/>
        <end position="306"/>
    </location>
</feature>
<dbReference type="AlphaFoldDB" id="A0AA97JKL6"/>
<feature type="transmembrane region" description="Helical" evidence="12">
    <location>
        <begin position="170"/>
        <end position="194"/>
    </location>
</feature>
<keyword evidence="9 10" id="KW-0807">Transducer</keyword>
<comment type="similarity">
    <text evidence="10">Belongs to the G-protein coupled receptor 1 family.</text>
</comment>
<keyword evidence="8" id="KW-0325">Glycoprotein</keyword>
<dbReference type="PANTHER" id="PTHR24232:SF97">
    <property type="entry name" value="G-PROTEIN COUPLED RECEPTORS FAMILY 1 PROFILE DOMAIN-CONTAINING PROTEIN"/>
    <property type="match status" value="1"/>
</dbReference>
<evidence type="ECO:0000256" key="2">
    <source>
        <dbReference type="ARBA" id="ARBA00022475"/>
    </source>
</evidence>
<dbReference type="Gene3D" id="1.20.1070.10">
    <property type="entry name" value="Rhodopsin 7-helix transmembrane proteins"/>
    <property type="match status" value="1"/>
</dbReference>
<evidence type="ECO:0000256" key="11">
    <source>
        <dbReference type="SAM" id="MobiDB-lite"/>
    </source>
</evidence>
<evidence type="ECO:0000256" key="12">
    <source>
        <dbReference type="SAM" id="Phobius"/>
    </source>
</evidence>